<feature type="active site" description="Acyl-thioester intermediate" evidence="2">
    <location>
        <position position="234"/>
    </location>
</feature>
<dbReference type="PIRSF" id="PIRSF030150">
    <property type="entry name" value="UCP030150"/>
    <property type="match status" value="1"/>
</dbReference>
<evidence type="ECO:0000256" key="1">
    <source>
        <dbReference type="ARBA" id="ARBA00022801"/>
    </source>
</evidence>
<dbReference type="CDD" id="cd05826">
    <property type="entry name" value="Sortase_B"/>
    <property type="match status" value="1"/>
</dbReference>
<gene>
    <name evidence="6" type="ORF">AZF04_07365</name>
</gene>
<keyword evidence="5" id="KW-0472">Membrane</keyword>
<feature type="transmembrane region" description="Helical" evidence="5">
    <location>
        <begin position="12"/>
        <end position="32"/>
    </location>
</feature>
<protein>
    <submittedName>
        <fullName evidence="6">SrtB family sortase</fullName>
    </submittedName>
</protein>
<dbReference type="Gene3D" id="2.40.260.10">
    <property type="entry name" value="Sortase"/>
    <property type="match status" value="1"/>
</dbReference>
<feature type="site" description="Transition state stabilizer" evidence="3">
    <location>
        <position position="244"/>
    </location>
</feature>
<keyword evidence="5" id="KW-0812">Transmembrane</keyword>
<dbReference type="InterPro" id="IPR009835">
    <property type="entry name" value="SrtB"/>
</dbReference>
<dbReference type="EMBL" id="LTAO01000023">
    <property type="protein sequence ID" value="KYG29336.1"/>
    <property type="molecule type" value="Genomic_DNA"/>
</dbReference>
<organism evidence="6 7">
    <name type="scientific">Alkalihalobacillus trypoxylicola</name>
    <dbReference type="NCBI Taxonomy" id="519424"/>
    <lineage>
        <taxon>Bacteria</taxon>
        <taxon>Bacillati</taxon>
        <taxon>Bacillota</taxon>
        <taxon>Bacilli</taxon>
        <taxon>Bacillales</taxon>
        <taxon>Bacillaceae</taxon>
        <taxon>Alkalihalobacillus</taxon>
    </lineage>
</organism>
<dbReference type="AlphaFoldDB" id="A0A162DE37"/>
<sequence>MSKKNNNPIKWVIQKGMTVLCALVFVFSFYYLSDIFFDYYQNRQVLADIQEVYEPRDHDKDFNNNENLRKSFDPLLAINKDIVGWISIDNTRIDYPILQSNDNDYYLNRNYLLEESRAGSIFMDFRNDISELGLHTILYGHRMKDGTMFADLKKYLQQDYYEENRYFYFDTLYDSYEIEIFSAYTTTTDFYYIETNFEDQSNYLHFIEEIQAKSMIKSEVTVEENEQIITLSTCDYALNRDQGRLVVHGKIVPSS</sequence>
<dbReference type="InterPro" id="IPR023365">
    <property type="entry name" value="Sortase_dom-sf"/>
</dbReference>
<dbReference type="SUPFAM" id="SSF63817">
    <property type="entry name" value="Sortase"/>
    <property type="match status" value="1"/>
</dbReference>
<dbReference type="InterPro" id="IPR005754">
    <property type="entry name" value="Sortase"/>
</dbReference>
<evidence type="ECO:0000256" key="4">
    <source>
        <dbReference type="PIRSR" id="PIRSR605754-1"/>
    </source>
</evidence>
<evidence type="ECO:0000256" key="2">
    <source>
        <dbReference type="PIRSR" id="PIRSR030150-1"/>
    </source>
</evidence>
<keyword evidence="7" id="KW-1185">Reference proteome</keyword>
<proteinExistence type="predicted"/>
<evidence type="ECO:0000256" key="5">
    <source>
        <dbReference type="SAM" id="Phobius"/>
    </source>
</evidence>
<dbReference type="RefSeq" id="WP_061949144.1">
    <property type="nucleotide sequence ID" value="NZ_LTAO01000023.1"/>
</dbReference>
<dbReference type="STRING" id="519424.AZF04_07365"/>
<dbReference type="GO" id="GO:0016787">
    <property type="term" value="F:hydrolase activity"/>
    <property type="evidence" value="ECO:0007669"/>
    <property type="project" value="UniProtKB-KW"/>
</dbReference>
<name>A0A162DE37_9BACI</name>
<evidence type="ECO:0000313" key="6">
    <source>
        <dbReference type="EMBL" id="KYG29336.1"/>
    </source>
</evidence>
<evidence type="ECO:0000256" key="3">
    <source>
        <dbReference type="PIRSR" id="PIRSR030150-2"/>
    </source>
</evidence>
<dbReference type="Pfam" id="PF04203">
    <property type="entry name" value="Sortase"/>
    <property type="match status" value="1"/>
</dbReference>
<keyword evidence="1" id="KW-0378">Hydrolase</keyword>
<accession>A0A162DE37</accession>
<dbReference type="Proteomes" id="UP000075806">
    <property type="component" value="Unassembled WGS sequence"/>
</dbReference>
<comment type="caution">
    <text evidence="6">The sequence shown here is derived from an EMBL/GenBank/DDBJ whole genome shotgun (WGS) entry which is preliminary data.</text>
</comment>
<evidence type="ECO:0000313" key="7">
    <source>
        <dbReference type="Proteomes" id="UP000075806"/>
    </source>
</evidence>
<dbReference type="NCBIfam" id="TIGR03064">
    <property type="entry name" value="sortase_srtB"/>
    <property type="match status" value="1"/>
</dbReference>
<reference evidence="6" key="1">
    <citation type="submission" date="2016-02" db="EMBL/GenBank/DDBJ databases">
        <title>Genome sequence of Bacillus trypoxylicola KCTC 13244(T).</title>
        <authorList>
            <person name="Jeong H."/>
            <person name="Park S.-H."/>
            <person name="Choi S.-K."/>
        </authorList>
    </citation>
    <scope>NUCLEOTIDE SEQUENCE [LARGE SCALE GENOMIC DNA]</scope>
    <source>
        <strain evidence="6">KCTC 13244</strain>
    </source>
</reference>
<feature type="active site" description="Proton donor/acceptor" evidence="4">
    <location>
        <position position="141"/>
    </location>
</feature>
<dbReference type="OrthoDB" id="9806013at2"/>
<dbReference type="InterPro" id="IPR015986">
    <property type="entry name" value="SrtB_Firmicute"/>
</dbReference>
<keyword evidence="5" id="KW-1133">Transmembrane helix</keyword>